<dbReference type="EMBL" id="MT143029">
    <property type="protein sequence ID" value="QJA91990.1"/>
    <property type="molecule type" value="Genomic_DNA"/>
</dbReference>
<gene>
    <name evidence="1" type="ORF">MM415B03215_0003</name>
</gene>
<name>A0A6M3LB83_9ZZZZ</name>
<organism evidence="1">
    <name type="scientific">viral metagenome</name>
    <dbReference type="NCBI Taxonomy" id="1070528"/>
    <lineage>
        <taxon>unclassified sequences</taxon>
        <taxon>metagenomes</taxon>
        <taxon>organismal metagenomes</taxon>
    </lineage>
</organism>
<sequence>MTVTAAKNVIARINRLEANGLRVTAAEALQFRAALMVVRKAK</sequence>
<protein>
    <submittedName>
        <fullName evidence="1">Uncharacterized protein</fullName>
    </submittedName>
</protein>
<proteinExistence type="predicted"/>
<reference evidence="1" key="1">
    <citation type="submission" date="2020-03" db="EMBL/GenBank/DDBJ databases">
        <title>The deep terrestrial virosphere.</title>
        <authorList>
            <person name="Holmfeldt K."/>
            <person name="Nilsson E."/>
            <person name="Simone D."/>
            <person name="Lopez-Fernandez M."/>
            <person name="Wu X."/>
            <person name="de Brujin I."/>
            <person name="Lundin D."/>
            <person name="Andersson A."/>
            <person name="Bertilsson S."/>
            <person name="Dopson M."/>
        </authorList>
    </citation>
    <scope>NUCLEOTIDE SEQUENCE</scope>
    <source>
        <strain evidence="1">MM415B03215</strain>
    </source>
</reference>
<accession>A0A6M3LB83</accession>
<dbReference type="AlphaFoldDB" id="A0A6M3LB83"/>
<evidence type="ECO:0000313" key="1">
    <source>
        <dbReference type="EMBL" id="QJA91990.1"/>
    </source>
</evidence>